<dbReference type="RefSeq" id="WP_190969303.1">
    <property type="nucleotide sequence ID" value="NZ_JACJTB010000029.1"/>
</dbReference>
<gene>
    <name evidence="2" type="ORF">H6G74_19915</name>
</gene>
<reference evidence="2 3" key="1">
    <citation type="journal article" date="2020" name="ISME J.">
        <title>Comparative genomics reveals insights into cyanobacterial evolution and habitat adaptation.</title>
        <authorList>
            <person name="Chen M.Y."/>
            <person name="Teng W.K."/>
            <person name="Zhao L."/>
            <person name="Hu C.X."/>
            <person name="Zhou Y.K."/>
            <person name="Han B.P."/>
            <person name="Song L.R."/>
            <person name="Shu W.S."/>
        </authorList>
    </citation>
    <scope>NUCLEOTIDE SEQUENCE [LARGE SCALE GENOMIC DNA]</scope>
    <source>
        <strain evidence="2 3">FACHB-130</strain>
    </source>
</reference>
<organism evidence="2 3">
    <name type="scientific">Nostoc spongiaeforme FACHB-130</name>
    <dbReference type="NCBI Taxonomy" id="1357510"/>
    <lineage>
        <taxon>Bacteria</taxon>
        <taxon>Bacillati</taxon>
        <taxon>Cyanobacteriota</taxon>
        <taxon>Cyanophyceae</taxon>
        <taxon>Nostocales</taxon>
        <taxon>Nostocaceae</taxon>
        <taxon>Nostoc</taxon>
    </lineage>
</organism>
<evidence type="ECO:0000259" key="1">
    <source>
        <dbReference type="Pfam" id="PF18480"/>
    </source>
</evidence>
<dbReference type="EMBL" id="JACJTB010000029">
    <property type="protein sequence ID" value="MBD2596581.1"/>
    <property type="molecule type" value="Genomic_DNA"/>
</dbReference>
<keyword evidence="3" id="KW-1185">Reference proteome</keyword>
<name>A0ABR8G038_9NOSO</name>
<evidence type="ECO:0000313" key="3">
    <source>
        <dbReference type="Proteomes" id="UP000603457"/>
    </source>
</evidence>
<feature type="domain" description="DUF5615" evidence="1">
    <location>
        <begin position="1"/>
        <end position="102"/>
    </location>
</feature>
<accession>A0ABR8G038</accession>
<dbReference type="Pfam" id="PF18480">
    <property type="entry name" value="DUF5615"/>
    <property type="match status" value="1"/>
</dbReference>
<proteinExistence type="predicted"/>
<evidence type="ECO:0000313" key="2">
    <source>
        <dbReference type="EMBL" id="MBD2596581.1"/>
    </source>
</evidence>
<sequence>MKLLLDENLSDQIIGRIIDLYPDSEHVKTLSLTNTDDGIIWEYAKAHGFVIVSKDSDFHQRSLLYGHPPKFIYLRIGNSPTSKIVQILRDNFDTIIQFGNRELESILVLS</sequence>
<protein>
    <submittedName>
        <fullName evidence="2">DUF5615 family PIN-like protein</fullName>
    </submittedName>
</protein>
<dbReference type="Proteomes" id="UP000603457">
    <property type="component" value="Unassembled WGS sequence"/>
</dbReference>
<comment type="caution">
    <text evidence="2">The sequence shown here is derived from an EMBL/GenBank/DDBJ whole genome shotgun (WGS) entry which is preliminary data.</text>
</comment>
<dbReference type="InterPro" id="IPR041049">
    <property type="entry name" value="DUF5615"/>
</dbReference>